<feature type="region of interest" description="Disordered" evidence="1">
    <location>
        <begin position="131"/>
        <end position="167"/>
    </location>
</feature>
<protein>
    <submittedName>
        <fullName evidence="2">Uncharacterized protein</fullName>
    </submittedName>
</protein>
<gene>
    <name evidence="2" type="ORF">VNI00_018902</name>
</gene>
<feature type="region of interest" description="Disordered" evidence="1">
    <location>
        <begin position="53"/>
        <end position="80"/>
    </location>
</feature>
<dbReference type="AlphaFoldDB" id="A0AAW0ASP5"/>
<dbReference type="EMBL" id="JAYKXP010000285">
    <property type="protein sequence ID" value="KAK7016420.1"/>
    <property type="molecule type" value="Genomic_DNA"/>
</dbReference>
<feature type="compositionally biased region" description="Basic and acidic residues" evidence="1">
    <location>
        <begin position="63"/>
        <end position="75"/>
    </location>
</feature>
<evidence type="ECO:0000313" key="2">
    <source>
        <dbReference type="EMBL" id="KAK7016420.1"/>
    </source>
</evidence>
<evidence type="ECO:0000313" key="3">
    <source>
        <dbReference type="Proteomes" id="UP001383192"/>
    </source>
</evidence>
<proteinExistence type="predicted"/>
<accession>A0AAW0ASP5</accession>
<organism evidence="2 3">
    <name type="scientific">Paramarasmius palmivorus</name>
    <dbReference type="NCBI Taxonomy" id="297713"/>
    <lineage>
        <taxon>Eukaryota</taxon>
        <taxon>Fungi</taxon>
        <taxon>Dikarya</taxon>
        <taxon>Basidiomycota</taxon>
        <taxon>Agaricomycotina</taxon>
        <taxon>Agaricomycetes</taxon>
        <taxon>Agaricomycetidae</taxon>
        <taxon>Agaricales</taxon>
        <taxon>Marasmiineae</taxon>
        <taxon>Marasmiaceae</taxon>
        <taxon>Paramarasmius</taxon>
    </lineage>
</organism>
<dbReference type="Proteomes" id="UP001383192">
    <property type="component" value="Unassembled WGS sequence"/>
</dbReference>
<keyword evidence="3" id="KW-1185">Reference proteome</keyword>
<comment type="caution">
    <text evidence="2">The sequence shown here is derived from an EMBL/GenBank/DDBJ whole genome shotgun (WGS) entry which is preliminary data.</text>
</comment>
<evidence type="ECO:0000256" key="1">
    <source>
        <dbReference type="SAM" id="MobiDB-lite"/>
    </source>
</evidence>
<feature type="compositionally biased region" description="Basic and acidic residues" evidence="1">
    <location>
        <begin position="148"/>
        <end position="167"/>
    </location>
</feature>
<name>A0AAW0ASP5_9AGAR</name>
<sequence>MASREVLSKFRLAHSSRRITKFLNASTFIIQQSTFLLIDVLVVMARVTSQKIKGARKANAPQKKAETAREKETRGSKGNFSGARLQTLKDAFPTFMKLPKRSKQRTAFFASFMPGFLALYPLDDYPLPPDTIKPLPPLTPAERAALTPREKEKRRKQEDRQKDHSDEHRYFVAVKQWFCYQEQNDERDTKNLFETYLSQLNESTE</sequence>
<reference evidence="2 3" key="1">
    <citation type="submission" date="2024-01" db="EMBL/GenBank/DDBJ databases">
        <title>A draft genome for a cacao thread blight-causing isolate of Paramarasmius palmivorus.</title>
        <authorList>
            <person name="Baruah I.K."/>
            <person name="Bukari Y."/>
            <person name="Amoako-Attah I."/>
            <person name="Meinhardt L.W."/>
            <person name="Bailey B.A."/>
            <person name="Cohen S.P."/>
        </authorList>
    </citation>
    <scope>NUCLEOTIDE SEQUENCE [LARGE SCALE GENOMIC DNA]</scope>
    <source>
        <strain evidence="2 3">GH-12</strain>
    </source>
</reference>